<proteinExistence type="inferred from homology"/>
<dbReference type="GO" id="GO:0009166">
    <property type="term" value="P:nucleotide catabolic process"/>
    <property type="evidence" value="ECO:0007669"/>
    <property type="project" value="InterPro"/>
</dbReference>
<dbReference type="Gene3D" id="3.90.780.10">
    <property type="entry name" value="5'-Nucleotidase, C-terminal domain"/>
    <property type="match status" value="1"/>
</dbReference>
<dbReference type="PANTHER" id="PTHR11575:SF6">
    <property type="entry name" value="2',3'-CYCLIC-NUCLEOTIDE 2'-PHOSPHODIESTERASE_3'-NUCLEOTIDASE"/>
    <property type="match status" value="1"/>
</dbReference>
<keyword evidence="2" id="KW-0732">Signal</keyword>
<dbReference type="PROSITE" id="PS00786">
    <property type="entry name" value="5_NUCLEOTIDASE_2"/>
    <property type="match status" value="1"/>
</dbReference>
<organism evidence="7 8">
    <name type="scientific">Gemmobacter lutimaris</name>
    <dbReference type="NCBI Taxonomy" id="2306023"/>
    <lineage>
        <taxon>Bacteria</taxon>
        <taxon>Pseudomonadati</taxon>
        <taxon>Pseudomonadota</taxon>
        <taxon>Alphaproteobacteria</taxon>
        <taxon>Rhodobacterales</taxon>
        <taxon>Paracoccaceae</taxon>
        <taxon>Gemmobacter</taxon>
    </lineage>
</organism>
<dbReference type="Pfam" id="PF02872">
    <property type="entry name" value="5_nucleotid_C"/>
    <property type="match status" value="1"/>
</dbReference>
<dbReference type="NCBIfam" id="NF006938">
    <property type="entry name" value="PRK09420.1"/>
    <property type="match status" value="1"/>
</dbReference>
<evidence type="ECO:0000256" key="3">
    <source>
        <dbReference type="RuleBase" id="RU362119"/>
    </source>
</evidence>
<name>A0A398BY28_9RHOB</name>
<evidence type="ECO:0000259" key="6">
    <source>
        <dbReference type="Pfam" id="PF02872"/>
    </source>
</evidence>
<dbReference type="InterPro" id="IPR029052">
    <property type="entry name" value="Metallo-depent_PP-like"/>
</dbReference>
<dbReference type="EMBL" id="QXXQ01000002">
    <property type="protein sequence ID" value="RID92830.1"/>
    <property type="molecule type" value="Genomic_DNA"/>
</dbReference>
<keyword evidence="8" id="KW-1185">Reference proteome</keyword>
<evidence type="ECO:0000256" key="2">
    <source>
        <dbReference type="ARBA" id="ARBA00022729"/>
    </source>
</evidence>
<dbReference type="InterPro" id="IPR006179">
    <property type="entry name" value="5_nucleotidase/apyrase"/>
</dbReference>
<feature type="domain" description="5'-Nucleotidase C-terminal" evidence="6">
    <location>
        <begin position="428"/>
        <end position="559"/>
    </location>
</feature>
<feature type="domain" description="Calcineurin-like phosphoesterase" evidence="5">
    <location>
        <begin position="69"/>
        <end position="275"/>
    </location>
</feature>
<dbReference type="InterPro" id="IPR004843">
    <property type="entry name" value="Calcineurin-like_PHP"/>
</dbReference>
<dbReference type="Gene3D" id="3.60.21.10">
    <property type="match status" value="1"/>
</dbReference>
<dbReference type="SUPFAM" id="SSF55816">
    <property type="entry name" value="5'-nucleotidase (syn. UDP-sugar hydrolase), C-terminal domain"/>
    <property type="match status" value="1"/>
</dbReference>
<dbReference type="AlphaFoldDB" id="A0A398BY28"/>
<comment type="similarity">
    <text evidence="1 3">Belongs to the 5'-nucleotidase family.</text>
</comment>
<feature type="compositionally biased region" description="Basic and acidic residues" evidence="4">
    <location>
        <begin position="1"/>
        <end position="11"/>
    </location>
</feature>
<dbReference type="RefSeq" id="WP_119133487.1">
    <property type="nucleotide sequence ID" value="NZ_QXXQ01000002.1"/>
</dbReference>
<comment type="caution">
    <text evidence="7">The sequence shown here is derived from an EMBL/GenBank/DDBJ whole genome shotgun (WGS) entry which is preliminary data.</text>
</comment>
<dbReference type="InterPro" id="IPR006146">
    <property type="entry name" value="5'-Nucleotdase_CS"/>
</dbReference>
<evidence type="ECO:0000259" key="5">
    <source>
        <dbReference type="Pfam" id="PF00149"/>
    </source>
</evidence>
<protein>
    <submittedName>
        <fullName evidence="7">Bifunctional 2',3'-cyclic-nucleotide 2'-phosphodiesterase/3'-nucleotidase</fullName>
    </submittedName>
</protein>
<keyword evidence="3" id="KW-0547">Nucleotide-binding</keyword>
<reference evidence="7 8" key="1">
    <citation type="submission" date="2018-09" db="EMBL/GenBank/DDBJ databases">
        <title>Gemmobacter lutimaris sp. nov., a marine bacterium isolated from tidal flat.</title>
        <authorList>
            <person name="Lee D.W."/>
            <person name="Yoo Y."/>
            <person name="Kim J.-J."/>
            <person name="Kim B.S."/>
        </authorList>
    </citation>
    <scope>NUCLEOTIDE SEQUENCE [LARGE SCALE GENOMIC DNA]</scope>
    <source>
        <strain evidence="7 8">YJ-T1-11</strain>
    </source>
</reference>
<dbReference type="Proteomes" id="UP000266649">
    <property type="component" value="Unassembled WGS sequence"/>
</dbReference>
<feature type="region of interest" description="Disordered" evidence="4">
    <location>
        <begin position="1"/>
        <end position="29"/>
    </location>
</feature>
<sequence>MPWRPSEEHIPRASIVRRRQEKHARTPPGACKHLPFRPCYRPPAHSGHDRCAFAPSGYDYHTDRAAPGAGLDHVAALIAEARAEVPEALLFDNGDFLQGNPLGDFAMKDTTRPHPAITAMNCLGYDAATLGNHEFNFGLDRLESVIEAARFPVVTANVTRTSGARLLPPFCLLERALTGSDGRRHPVRIGVIGFVPPQIVQWDRGFLEGVVTAQDILECAAVAVPVLRSAGAEIIVALSHSGLGPAEAGANAEHATTALARIPGIDAIVAGHSHLPFPGPGYAGRPEVDLDRGQVFGTPVVLPGFNGSHLGLIDLDLAQDARQRWHVVTGHARLRHTVGVAPDPAIATAIAQDHAATLAQIRRPAGQTRTPLHSYFATILPSAALAVVAEAQADHVRQQLRGRPEADLPVLAAVSPFKAGGRGGPGHYTDIPAGPLLLRNIADLYVFPNTIAALRLTGAELADWLENSVGIYRQITPGDRDTPLIDADFPSYNHDQIPGLSYRIDLSQPARHDRDGTVVNPGARRIRDLCHHGRPLHPDQAFILATNNYRAAGCGGYTCARPERMVDVGHAALRDIVLRHLADNPRVPASLPAFSFLPMPDTSVTYDTAPSATAYLAELAHLRPEALGLTPEGFARFRLHL</sequence>
<evidence type="ECO:0000313" key="7">
    <source>
        <dbReference type="EMBL" id="RID92830.1"/>
    </source>
</evidence>
<dbReference type="GO" id="GO:0046872">
    <property type="term" value="F:metal ion binding"/>
    <property type="evidence" value="ECO:0007669"/>
    <property type="project" value="InterPro"/>
</dbReference>
<dbReference type="InterPro" id="IPR008334">
    <property type="entry name" value="5'-Nucleotdase_C"/>
</dbReference>
<dbReference type="SUPFAM" id="SSF56300">
    <property type="entry name" value="Metallo-dependent phosphatases"/>
    <property type="match status" value="1"/>
</dbReference>
<gene>
    <name evidence="7" type="ORF">D2N39_03920</name>
</gene>
<dbReference type="InterPro" id="IPR036907">
    <property type="entry name" value="5'-Nucleotdase_C_sf"/>
</dbReference>
<evidence type="ECO:0000313" key="8">
    <source>
        <dbReference type="Proteomes" id="UP000266649"/>
    </source>
</evidence>
<evidence type="ECO:0000256" key="1">
    <source>
        <dbReference type="ARBA" id="ARBA00006654"/>
    </source>
</evidence>
<dbReference type="PANTHER" id="PTHR11575">
    <property type="entry name" value="5'-NUCLEOTIDASE-RELATED"/>
    <property type="match status" value="1"/>
</dbReference>
<dbReference type="PRINTS" id="PR01607">
    <property type="entry name" value="APYRASEFAMLY"/>
</dbReference>
<accession>A0A398BY28</accession>
<dbReference type="GO" id="GO:0000166">
    <property type="term" value="F:nucleotide binding"/>
    <property type="evidence" value="ECO:0007669"/>
    <property type="project" value="UniProtKB-KW"/>
</dbReference>
<keyword evidence="3" id="KW-0378">Hydrolase</keyword>
<dbReference type="GO" id="GO:0016788">
    <property type="term" value="F:hydrolase activity, acting on ester bonds"/>
    <property type="evidence" value="ECO:0007669"/>
    <property type="project" value="InterPro"/>
</dbReference>
<evidence type="ECO:0000256" key="4">
    <source>
        <dbReference type="SAM" id="MobiDB-lite"/>
    </source>
</evidence>
<dbReference type="GO" id="GO:0030288">
    <property type="term" value="C:outer membrane-bounded periplasmic space"/>
    <property type="evidence" value="ECO:0007669"/>
    <property type="project" value="TreeGrafter"/>
</dbReference>
<dbReference type="Pfam" id="PF00149">
    <property type="entry name" value="Metallophos"/>
    <property type="match status" value="1"/>
</dbReference>